<feature type="transmembrane region" description="Helical" evidence="1">
    <location>
        <begin position="353"/>
        <end position="376"/>
    </location>
</feature>
<keyword evidence="1" id="KW-0812">Transmembrane</keyword>
<proteinExistence type="predicted"/>
<organism evidence="2 3">
    <name type="scientific">Cellulomonas soli</name>
    <dbReference type="NCBI Taxonomy" id="931535"/>
    <lineage>
        <taxon>Bacteria</taxon>
        <taxon>Bacillati</taxon>
        <taxon>Actinomycetota</taxon>
        <taxon>Actinomycetes</taxon>
        <taxon>Micrococcales</taxon>
        <taxon>Cellulomonadaceae</taxon>
        <taxon>Cellulomonas</taxon>
    </lineage>
</organism>
<protein>
    <recommendedName>
        <fullName evidence="4">Permease</fullName>
    </recommendedName>
</protein>
<name>A0A512PE34_9CELL</name>
<feature type="transmembrane region" description="Helical" evidence="1">
    <location>
        <begin position="276"/>
        <end position="298"/>
    </location>
</feature>
<feature type="transmembrane region" description="Helical" evidence="1">
    <location>
        <begin position="645"/>
        <end position="672"/>
    </location>
</feature>
<keyword evidence="3" id="KW-1185">Reference proteome</keyword>
<dbReference type="OrthoDB" id="4871813at2"/>
<feature type="transmembrane region" description="Helical" evidence="1">
    <location>
        <begin position="21"/>
        <end position="46"/>
    </location>
</feature>
<feature type="transmembrane region" description="Helical" evidence="1">
    <location>
        <begin position="319"/>
        <end position="341"/>
    </location>
</feature>
<keyword evidence="1" id="KW-0472">Membrane</keyword>
<evidence type="ECO:0000313" key="2">
    <source>
        <dbReference type="EMBL" id="GEP69467.1"/>
    </source>
</evidence>
<dbReference type="Proteomes" id="UP000321798">
    <property type="component" value="Unassembled WGS sequence"/>
</dbReference>
<comment type="caution">
    <text evidence="2">The sequence shown here is derived from an EMBL/GenBank/DDBJ whole genome shotgun (WGS) entry which is preliminary data.</text>
</comment>
<feature type="transmembrane region" description="Helical" evidence="1">
    <location>
        <begin position="684"/>
        <end position="704"/>
    </location>
</feature>
<evidence type="ECO:0008006" key="4">
    <source>
        <dbReference type="Google" id="ProtNLM"/>
    </source>
</evidence>
<evidence type="ECO:0000313" key="3">
    <source>
        <dbReference type="Proteomes" id="UP000321798"/>
    </source>
</evidence>
<dbReference type="RefSeq" id="WP_146953215.1">
    <property type="nucleotide sequence ID" value="NZ_BAABBJ010000007.1"/>
</dbReference>
<gene>
    <name evidence="2" type="ORF">CSO01_21820</name>
</gene>
<accession>A0A512PE34</accession>
<feature type="transmembrane region" description="Helical" evidence="1">
    <location>
        <begin position="186"/>
        <end position="209"/>
    </location>
</feature>
<evidence type="ECO:0000256" key="1">
    <source>
        <dbReference type="SAM" id="Phobius"/>
    </source>
</evidence>
<feature type="transmembrane region" description="Helical" evidence="1">
    <location>
        <begin position="245"/>
        <end position="270"/>
    </location>
</feature>
<dbReference type="EMBL" id="BKAL01000007">
    <property type="protein sequence ID" value="GEP69467.1"/>
    <property type="molecule type" value="Genomic_DNA"/>
</dbReference>
<dbReference type="AlphaFoldDB" id="A0A512PE34"/>
<keyword evidence="1" id="KW-1133">Transmembrane helix</keyword>
<sequence>MTRSGVIRLALRLFRADGSGVRWALGVALLVAGATSTIAAALLLAVPQAQDRQLTVTPWRTIDAPTTFTWFPVDSYDDRRAVQVLLLAADGDATPQAPPGTSDFPAPGTAYVSPALNDALEADPSLAARVPGTIVGEIGAAGLSSPDALQAVVGRDSDEPLPYEATGWGALSADVPQALPVTPSRLMLTLLAFVPWFTLVIAVGVAQVARVRSRLASLALVGASRRDLRRVVGVLQARAAVPPSLLGAGAGAVVVHVAGPSGSLGISFFAPSWARSALLVVLVALVQVLLCCAIASRVAQRSAKDPFSTRTGPQDAAPAWLVVCGLLGGVSLAALWAGRWVRHEQGAPSTTTTVLFLAASLAAIIGAGAAAGRIVASRARRVDGETGLHRLAAWRQVAYDTTPVVIQASALVVLATVFMLSGAVQLVVDGQGSARDSGTWWTASLFATTTDQVLAATRAARDDDVLVRQGDGSAEAWGTCDALTAVFGTIGAADGRACTDGVTYPAGALMIVESTSGTTTTRPVGWSGDPAQVHTLDPSLVGIGTSDETSSSFSYLSFRASDLAAEESGILAAAPVATFTPVSGDAAALVSLPRIRALTIAGAALGLSTVLCAILLASATSTTAHDARLRMRRIGASRADLRRIAATRAAIGTSAGALAAVIASTAVAQGYLALGGVYQLDTSSLVTLVALLAALLATNTVLVWRTTPSPETGEPR</sequence>
<reference evidence="2 3" key="1">
    <citation type="submission" date="2019-07" db="EMBL/GenBank/DDBJ databases">
        <title>Whole genome shotgun sequence of Cellulomonas soli NBRC 109434.</title>
        <authorList>
            <person name="Hosoyama A."/>
            <person name="Uohara A."/>
            <person name="Ohji S."/>
            <person name="Ichikawa N."/>
        </authorList>
    </citation>
    <scope>NUCLEOTIDE SEQUENCE [LARGE SCALE GENOMIC DNA]</scope>
    <source>
        <strain evidence="2 3">NBRC 109434</strain>
    </source>
</reference>
<feature type="transmembrane region" description="Helical" evidence="1">
    <location>
        <begin position="397"/>
        <end position="420"/>
    </location>
</feature>
<feature type="transmembrane region" description="Helical" evidence="1">
    <location>
        <begin position="600"/>
        <end position="624"/>
    </location>
</feature>